<evidence type="ECO:0000256" key="2">
    <source>
        <dbReference type="ARBA" id="ARBA00004141"/>
    </source>
</evidence>
<evidence type="ECO:0000256" key="5">
    <source>
        <dbReference type="ARBA" id="ARBA00022679"/>
    </source>
</evidence>
<keyword evidence="11 13" id="KW-1133">Transmembrane helix</keyword>
<dbReference type="GO" id="GO:0036503">
    <property type="term" value="P:ERAD pathway"/>
    <property type="evidence" value="ECO:0007669"/>
    <property type="project" value="TreeGrafter"/>
</dbReference>
<keyword evidence="8" id="KW-0863">Zinc-finger</keyword>
<evidence type="ECO:0000256" key="1">
    <source>
        <dbReference type="ARBA" id="ARBA00000900"/>
    </source>
</evidence>
<dbReference type="SMART" id="SM00744">
    <property type="entry name" value="RINGv"/>
    <property type="match status" value="1"/>
</dbReference>
<dbReference type="SUPFAM" id="SSF57850">
    <property type="entry name" value="RING/U-box"/>
    <property type="match status" value="1"/>
</dbReference>
<feature type="transmembrane region" description="Helical" evidence="13">
    <location>
        <begin position="457"/>
        <end position="476"/>
    </location>
</feature>
<sequence length="992" mass="112226">MEGGLETREIINMKERVDEDEEEEEEQICRICYGPGDSENPLQYPCACSGSMKFVHPKCFLRWMKQRITPKCEVCKHKYSVYRVYAENTPTRLPLREFVGGIAMKACHVPHFCLRFCFSSSQQLLVAPLIAFWTWRLSLVRSLSEIQGLVHSHMSPSTVMMDWLYGSVINVFYMIWMCVFALIMGLDNEIHIAHEIGEGAGEPQAIAGVRNEDHVAPGLRLLVAPLLRGFRRVVVIAISTFDVPLRRTGIFLVKIILFYLITNGVLILVPFSLGRIILHCLSWLFFVASSIFMLFIESALYIGNNSVKNASHAVTNLSAEIQNDCLRSCAIEVVVETLAANSTGPGEASSSVCKPLSVYRSSGLYDGITLATGYTIVVSLVFVCSGIPMRTVASKIRYYVRVFLRILKYPFFLIIHLGVIPSVYGWWLDVCTITMLGNSFSDRVEFFSKFPLLSSSMHWAVGIIYMFQIHISTSLFQRVLRKEVLEFLQNLADPISIILHGLTNEVCLQASRFLFSIAVNGILMIYLVYLPVTLAILLAPTIIPLHISVSEPFTEIPVVMLLLQLCLPYAIELRETVADLIHQWVTSVCCVLGLSDFLCSRPGHIGGQYNVKVEREQDEAHDGIAAQDPKENTFTSQNFDGVENCASDPSDNGYALVLHVVLLVVLAWITWLLFSSSLIIVSLPLGHVLFSFISNLPITHGIECNDLYAFFIANISIWTSFTGARYFIRHFKLKAGITHLRFRDFCKLFCNIVESRVILSLWIIVIPVLIGLLFEFSFMVPVRALVVKAPPLLLCQDWAVGFFFFKLWRTLVLLNHKIVLADESWRTKLERVRHHDFLKLPGSWMLQEILIPIVMNLLMSLCLPYVFARWIIPSFGFSLTVCSTVNRFTWIAYLTIIVLFSCAKRFPVWITSLHNPVRDDLYSSLGLQNFGEAAMECKIEIEHSFVTGSNFERESSDSIALNCEISSSVACKYSEEGLRLASRIFFTTTERK</sequence>
<evidence type="ECO:0000256" key="6">
    <source>
        <dbReference type="ARBA" id="ARBA00022692"/>
    </source>
</evidence>
<dbReference type="EMBL" id="CM010715">
    <property type="protein sequence ID" value="RZC45093.1"/>
    <property type="molecule type" value="Genomic_DNA"/>
</dbReference>
<feature type="transmembrane region" description="Helical" evidence="13">
    <location>
        <begin position="251"/>
        <end position="269"/>
    </location>
</feature>
<comment type="pathway">
    <text evidence="3">Protein modification; protein ubiquitination.</text>
</comment>
<comment type="subcellular location">
    <subcellularLocation>
        <location evidence="2">Membrane</location>
        <topology evidence="2">Multi-pass membrane protein</topology>
    </subcellularLocation>
</comment>
<dbReference type="AlphaFoldDB" id="A0A4Y7I827"/>
<dbReference type="Pfam" id="PF12906">
    <property type="entry name" value="RINGv"/>
    <property type="match status" value="1"/>
</dbReference>
<dbReference type="Proteomes" id="UP000316621">
    <property type="component" value="Chromosome 1"/>
</dbReference>
<keyword evidence="9" id="KW-0833">Ubl conjugation pathway</keyword>
<dbReference type="Gramene" id="RZC45093">
    <property type="protein sequence ID" value="RZC45093"/>
    <property type="gene ID" value="C5167_038047"/>
</dbReference>
<feature type="transmembrane region" description="Helical" evidence="13">
    <location>
        <begin position="748"/>
        <end position="774"/>
    </location>
</feature>
<feature type="non-terminal residue" evidence="15">
    <location>
        <position position="992"/>
    </location>
</feature>
<proteinExistence type="predicted"/>
<feature type="transmembrane region" description="Helical" evidence="13">
    <location>
        <begin position="707"/>
        <end position="728"/>
    </location>
</feature>
<dbReference type="GO" id="GO:0008270">
    <property type="term" value="F:zinc ion binding"/>
    <property type="evidence" value="ECO:0007669"/>
    <property type="project" value="UniProtKB-KW"/>
</dbReference>
<dbReference type="EC" id="2.3.2.27" evidence="4"/>
<reference evidence="15 16" key="1">
    <citation type="journal article" date="2018" name="Science">
        <title>The opium poppy genome and morphinan production.</title>
        <authorList>
            <person name="Guo L."/>
            <person name="Winzer T."/>
            <person name="Yang X."/>
            <person name="Li Y."/>
            <person name="Ning Z."/>
            <person name="He Z."/>
            <person name="Teodor R."/>
            <person name="Lu Y."/>
            <person name="Bowser T.A."/>
            <person name="Graham I.A."/>
            <person name="Ye K."/>
        </authorList>
    </citation>
    <scope>NUCLEOTIDE SEQUENCE [LARGE SCALE GENOMIC DNA]</scope>
    <source>
        <strain evidence="16">cv. HN1</strain>
        <tissue evidence="15">Leaves</tissue>
    </source>
</reference>
<organism evidence="15 16">
    <name type="scientific">Papaver somniferum</name>
    <name type="common">Opium poppy</name>
    <dbReference type="NCBI Taxonomy" id="3469"/>
    <lineage>
        <taxon>Eukaryota</taxon>
        <taxon>Viridiplantae</taxon>
        <taxon>Streptophyta</taxon>
        <taxon>Embryophyta</taxon>
        <taxon>Tracheophyta</taxon>
        <taxon>Spermatophyta</taxon>
        <taxon>Magnoliopsida</taxon>
        <taxon>Ranunculales</taxon>
        <taxon>Papaveraceae</taxon>
        <taxon>Papaveroideae</taxon>
        <taxon>Papaver</taxon>
    </lineage>
</organism>
<dbReference type="InterPro" id="IPR011016">
    <property type="entry name" value="Znf_RING-CH"/>
</dbReference>
<feature type="transmembrane region" description="Helical" evidence="13">
    <location>
        <begin position="884"/>
        <end position="903"/>
    </location>
</feature>
<dbReference type="GO" id="GO:0061630">
    <property type="term" value="F:ubiquitin protein ligase activity"/>
    <property type="evidence" value="ECO:0007669"/>
    <property type="project" value="UniProtKB-EC"/>
</dbReference>
<keyword evidence="16" id="KW-1185">Reference proteome</keyword>
<keyword evidence="5" id="KW-0808">Transferase</keyword>
<feature type="transmembrane region" description="Helical" evidence="13">
    <location>
        <begin position="409"/>
        <end position="427"/>
    </location>
</feature>
<evidence type="ECO:0000256" key="3">
    <source>
        <dbReference type="ARBA" id="ARBA00004906"/>
    </source>
</evidence>
<feature type="transmembrane region" description="Helical" evidence="13">
    <location>
        <begin position="522"/>
        <end position="547"/>
    </location>
</feature>
<evidence type="ECO:0000256" key="10">
    <source>
        <dbReference type="ARBA" id="ARBA00022833"/>
    </source>
</evidence>
<dbReference type="GO" id="GO:0005789">
    <property type="term" value="C:endoplasmic reticulum membrane"/>
    <property type="evidence" value="ECO:0007669"/>
    <property type="project" value="TreeGrafter"/>
</dbReference>
<feature type="transmembrane region" description="Helical" evidence="13">
    <location>
        <begin position="849"/>
        <end position="872"/>
    </location>
</feature>
<dbReference type="Gene3D" id="3.30.40.10">
    <property type="entry name" value="Zinc/RING finger domain, C3HC4 (zinc finger)"/>
    <property type="match status" value="1"/>
</dbReference>
<gene>
    <name evidence="15" type="ORF">C5167_038047</name>
</gene>
<evidence type="ECO:0000256" key="7">
    <source>
        <dbReference type="ARBA" id="ARBA00022723"/>
    </source>
</evidence>
<dbReference type="PANTHER" id="PTHR13145:SF0">
    <property type="entry name" value="E3 UBIQUITIN-PROTEIN LIGASE MARCHF6"/>
    <property type="match status" value="1"/>
</dbReference>
<keyword evidence="12 13" id="KW-0472">Membrane</keyword>
<feature type="transmembrane region" description="Helical" evidence="13">
    <location>
        <begin position="163"/>
        <end position="186"/>
    </location>
</feature>
<feature type="transmembrane region" description="Helical" evidence="13">
    <location>
        <begin position="276"/>
        <end position="296"/>
    </location>
</feature>
<evidence type="ECO:0000313" key="16">
    <source>
        <dbReference type="Proteomes" id="UP000316621"/>
    </source>
</evidence>
<name>A0A4Y7I827_PAPSO</name>
<dbReference type="InterPro" id="IPR013083">
    <property type="entry name" value="Znf_RING/FYVE/PHD"/>
</dbReference>
<evidence type="ECO:0000256" key="8">
    <source>
        <dbReference type="ARBA" id="ARBA00022771"/>
    </source>
</evidence>
<protein>
    <recommendedName>
        <fullName evidence="4">RING-type E3 ubiquitin transferase</fullName>
        <ecNumber evidence="4">2.3.2.27</ecNumber>
    </recommendedName>
</protein>
<keyword evidence="6 13" id="KW-0812">Transmembrane</keyword>
<dbReference type="InterPro" id="IPR056521">
    <property type="entry name" value="MARCHF6-like_C"/>
</dbReference>
<evidence type="ECO:0000256" key="11">
    <source>
        <dbReference type="ARBA" id="ARBA00022989"/>
    </source>
</evidence>
<evidence type="ECO:0000256" key="9">
    <source>
        <dbReference type="ARBA" id="ARBA00022786"/>
    </source>
</evidence>
<dbReference type="PANTHER" id="PTHR13145">
    <property type="entry name" value="SSM4 PROTEIN"/>
    <property type="match status" value="1"/>
</dbReference>
<feature type="domain" description="RING-CH-type" evidence="14">
    <location>
        <begin position="21"/>
        <end position="82"/>
    </location>
</feature>
<keyword evidence="7" id="KW-0479">Metal-binding</keyword>
<evidence type="ECO:0000256" key="4">
    <source>
        <dbReference type="ARBA" id="ARBA00012483"/>
    </source>
</evidence>
<dbReference type="STRING" id="3469.A0A4Y7I827"/>
<evidence type="ECO:0000259" key="14">
    <source>
        <dbReference type="PROSITE" id="PS51292"/>
    </source>
</evidence>
<comment type="catalytic activity">
    <reaction evidence="1">
        <text>S-ubiquitinyl-[E2 ubiquitin-conjugating enzyme]-L-cysteine + [acceptor protein]-L-lysine = [E2 ubiquitin-conjugating enzyme]-L-cysteine + N(6)-ubiquitinyl-[acceptor protein]-L-lysine.</text>
        <dbReference type="EC" id="2.3.2.27"/>
    </reaction>
</comment>
<feature type="transmembrane region" description="Helical" evidence="13">
    <location>
        <begin position="368"/>
        <end position="388"/>
    </location>
</feature>
<evidence type="ECO:0000313" key="15">
    <source>
        <dbReference type="EMBL" id="RZC45093.1"/>
    </source>
</evidence>
<dbReference type="PROSITE" id="PS51292">
    <property type="entry name" value="ZF_RING_CH"/>
    <property type="match status" value="1"/>
</dbReference>
<evidence type="ECO:0000256" key="12">
    <source>
        <dbReference type="ARBA" id="ARBA00023136"/>
    </source>
</evidence>
<feature type="transmembrane region" description="Helical" evidence="13">
    <location>
        <begin position="656"/>
        <end position="687"/>
    </location>
</feature>
<dbReference type="Pfam" id="PF23113">
    <property type="entry name" value="MARCHF6_C"/>
    <property type="match status" value="1"/>
</dbReference>
<keyword evidence="10" id="KW-0862">Zinc</keyword>
<accession>A0A4Y7I827</accession>
<evidence type="ECO:0000256" key="13">
    <source>
        <dbReference type="SAM" id="Phobius"/>
    </source>
</evidence>